<feature type="transmembrane region" description="Helical" evidence="2">
    <location>
        <begin position="42"/>
        <end position="63"/>
    </location>
</feature>
<proteinExistence type="predicted"/>
<keyword evidence="2" id="KW-0472">Membrane</keyword>
<sequence length="380" mass="40101">MSFFDEADEPRTTRPRRPPSGGGGGARRRPPTDEQTLLVRRLVAAGAVVVVIVLLVVLVRGCVGSRREQALKDYNREVRTLVERSRESVATPLFQALNGAANRRGEDVTTTINQLRVVAEDQLEQAEGFDVPDQMKDAQHNLELVLSLRHDGVQQIADRVQAAISRSAQAGQAVDDIAAQMQAFNATDVVYSQRVAPLILRALQDDGIAASYDGDDGEQVEPYAPFLYGDNFTLMAPENVASLLGASATGTSTDDGEVAPGLHGHQLDSVSVGGTTLDPSTTVTLPSSPAPTFDVAFTNGGEHDEQNVRVEVTISGSGGSPIRASATVPTTSAGQAATAQVAFRQSPPTGGVAEIRVTIAGVGGERSLDNNTATYNALFE</sequence>
<evidence type="ECO:0000256" key="1">
    <source>
        <dbReference type="SAM" id="MobiDB-lite"/>
    </source>
</evidence>
<evidence type="ECO:0008006" key="5">
    <source>
        <dbReference type="Google" id="ProtNLM"/>
    </source>
</evidence>
<evidence type="ECO:0000313" key="3">
    <source>
        <dbReference type="EMBL" id="MBB4661037.1"/>
    </source>
</evidence>
<dbReference type="RefSeq" id="WP_183338854.1">
    <property type="nucleotide sequence ID" value="NZ_JACHNU010000001.1"/>
</dbReference>
<keyword evidence="4" id="KW-1185">Reference proteome</keyword>
<dbReference type="EMBL" id="JACHNU010000001">
    <property type="protein sequence ID" value="MBB4661037.1"/>
    <property type="molecule type" value="Genomic_DNA"/>
</dbReference>
<gene>
    <name evidence="3" type="ORF">BDZ31_000610</name>
</gene>
<name>A0A840I843_9ACTN</name>
<dbReference type="Proteomes" id="UP000585272">
    <property type="component" value="Unassembled WGS sequence"/>
</dbReference>
<reference evidence="3 4" key="1">
    <citation type="submission" date="2020-08" db="EMBL/GenBank/DDBJ databases">
        <title>Genomic Encyclopedia of Archaeal and Bacterial Type Strains, Phase II (KMG-II): from individual species to whole genera.</title>
        <authorList>
            <person name="Goeker M."/>
        </authorList>
    </citation>
    <scope>NUCLEOTIDE SEQUENCE [LARGE SCALE GENOMIC DNA]</scope>
    <source>
        <strain evidence="3 4">DSM 23288</strain>
    </source>
</reference>
<organism evidence="3 4">
    <name type="scientific">Conexibacter arvalis</name>
    <dbReference type="NCBI Taxonomy" id="912552"/>
    <lineage>
        <taxon>Bacteria</taxon>
        <taxon>Bacillati</taxon>
        <taxon>Actinomycetota</taxon>
        <taxon>Thermoleophilia</taxon>
        <taxon>Solirubrobacterales</taxon>
        <taxon>Conexibacteraceae</taxon>
        <taxon>Conexibacter</taxon>
    </lineage>
</organism>
<keyword evidence="2" id="KW-1133">Transmembrane helix</keyword>
<keyword evidence="2" id="KW-0812">Transmembrane</keyword>
<accession>A0A840I843</accession>
<protein>
    <recommendedName>
        <fullName evidence="5">CARDB domain-containing protein</fullName>
    </recommendedName>
</protein>
<evidence type="ECO:0000256" key="2">
    <source>
        <dbReference type="SAM" id="Phobius"/>
    </source>
</evidence>
<feature type="region of interest" description="Disordered" evidence="1">
    <location>
        <begin position="1"/>
        <end position="32"/>
    </location>
</feature>
<comment type="caution">
    <text evidence="3">The sequence shown here is derived from an EMBL/GenBank/DDBJ whole genome shotgun (WGS) entry which is preliminary data.</text>
</comment>
<evidence type="ECO:0000313" key="4">
    <source>
        <dbReference type="Proteomes" id="UP000585272"/>
    </source>
</evidence>
<dbReference type="AlphaFoldDB" id="A0A840I843"/>